<comment type="caution">
    <text evidence="2">The sequence shown here is derived from an EMBL/GenBank/DDBJ whole genome shotgun (WGS) entry which is preliminary data.</text>
</comment>
<dbReference type="Proteomes" id="UP000708576">
    <property type="component" value="Unassembled WGS sequence"/>
</dbReference>
<sequence length="254" mass="29137">MRFFRIIRQTLLNDNKIRRYLVYAVGEIILVVIGILIALAINNVNQKHKIHKKEQVYLQGLRKEFQTSRIKLVELIKVNRSNLNGAKQIITFIGADSIPSEKELSTFLFSTLAFDIAFNPNNSLLNEMINSGSLKDISSDLLRIHLTTWISTVEDISKQEYDQELQRERVMSVLSGDKYSIRTAYELNGAINNQLGLPRMKKHTSNMGLLSSNEFENKLFLFISSAYATNVNHYQPLLEELDTIIELIDSELDN</sequence>
<keyword evidence="1" id="KW-1133">Transmembrane helix</keyword>
<keyword evidence="1" id="KW-0472">Membrane</keyword>
<proteinExistence type="predicted"/>
<gene>
    <name evidence="2" type="ORF">KEM10_13435</name>
</gene>
<dbReference type="InterPro" id="IPR045749">
    <property type="entry name" value="DUF6090"/>
</dbReference>
<keyword evidence="1" id="KW-0812">Transmembrane</keyword>
<evidence type="ECO:0000313" key="2">
    <source>
        <dbReference type="EMBL" id="MBS2099290.1"/>
    </source>
</evidence>
<dbReference type="RefSeq" id="WP_212216530.1">
    <property type="nucleotide sequence ID" value="NZ_JAGUCO010000009.1"/>
</dbReference>
<evidence type="ECO:0000256" key="1">
    <source>
        <dbReference type="SAM" id="Phobius"/>
    </source>
</evidence>
<dbReference type="EMBL" id="JAGUCO010000009">
    <property type="protein sequence ID" value="MBS2099290.1"/>
    <property type="molecule type" value="Genomic_DNA"/>
</dbReference>
<accession>A0ABS5JWY2</accession>
<protein>
    <submittedName>
        <fullName evidence="2">Uncharacterized protein</fullName>
    </submittedName>
</protein>
<reference evidence="2 3" key="1">
    <citation type="journal article" date="2015" name="Int. J. Syst. Evol. Microbiol.">
        <title>Carboxylicivirga linearis sp. nov., isolated from a sea cucumber culture pond.</title>
        <authorList>
            <person name="Wang F.Q."/>
            <person name="Zhou Y.X."/>
            <person name="Lin X.Z."/>
            <person name="Chen G.J."/>
            <person name="Du Z.J."/>
        </authorList>
    </citation>
    <scope>NUCLEOTIDE SEQUENCE [LARGE SCALE GENOMIC DNA]</scope>
    <source>
        <strain evidence="2 3">FB218</strain>
    </source>
</reference>
<name>A0ABS5JWY2_9BACT</name>
<keyword evidence="3" id="KW-1185">Reference proteome</keyword>
<dbReference type="Pfam" id="PF19578">
    <property type="entry name" value="DUF6090"/>
    <property type="match status" value="1"/>
</dbReference>
<organism evidence="2 3">
    <name type="scientific">Carboxylicivirga linearis</name>
    <dbReference type="NCBI Taxonomy" id="1628157"/>
    <lineage>
        <taxon>Bacteria</taxon>
        <taxon>Pseudomonadati</taxon>
        <taxon>Bacteroidota</taxon>
        <taxon>Bacteroidia</taxon>
        <taxon>Marinilabiliales</taxon>
        <taxon>Marinilabiliaceae</taxon>
        <taxon>Carboxylicivirga</taxon>
    </lineage>
</organism>
<feature type="transmembrane region" description="Helical" evidence="1">
    <location>
        <begin position="20"/>
        <end position="41"/>
    </location>
</feature>
<evidence type="ECO:0000313" key="3">
    <source>
        <dbReference type="Proteomes" id="UP000708576"/>
    </source>
</evidence>